<feature type="compositionally biased region" description="Basic and acidic residues" evidence="1">
    <location>
        <begin position="163"/>
        <end position="172"/>
    </location>
</feature>
<accession>A0ABM4TZZ6</accession>
<dbReference type="Proteomes" id="UP001652628">
    <property type="component" value="Unplaced"/>
</dbReference>
<feature type="region of interest" description="Disordered" evidence="1">
    <location>
        <begin position="150"/>
        <end position="173"/>
    </location>
</feature>
<gene>
    <name evidence="3" type="primary">LOC139355113</name>
</gene>
<dbReference type="InterPro" id="IPR036397">
    <property type="entry name" value="RNaseH_sf"/>
</dbReference>
<dbReference type="GeneID" id="139355113"/>
<feature type="region of interest" description="Disordered" evidence="1">
    <location>
        <begin position="58"/>
        <end position="82"/>
    </location>
</feature>
<keyword evidence="2" id="KW-1185">Reference proteome</keyword>
<feature type="compositionally biased region" description="Acidic residues" evidence="1">
    <location>
        <begin position="60"/>
        <end position="69"/>
    </location>
</feature>
<evidence type="ECO:0000313" key="3">
    <source>
        <dbReference type="RefSeq" id="XP_070855542.1"/>
    </source>
</evidence>
<sequence>MNKSLVKRLKIAYASRSNNKKELQKFVLMYNVTPHSTTGAAPTQLMYNRTIRDKIPGIEDISDQDVDSEERDRDMCQKEKGKKVADAARGAKDIQLTVGDRVLIKNVIFPHNLTPTFDPTVYEVTSRDGDVVQVTGNGKSYTRNASHLKKVESSAAVQPEEGQSPKRTDESFPAKPIDAELTSQMPQGGLKLSLKKKERCGNPCQLIGIRAQHGIHKLTTTRGGSRRMLSSRRSRR</sequence>
<feature type="compositionally biased region" description="Basic and acidic residues" evidence="1">
    <location>
        <begin position="70"/>
        <end position="82"/>
    </location>
</feature>
<dbReference type="InterPro" id="IPR050951">
    <property type="entry name" value="Retrovirus_Pol_polyprotein"/>
</dbReference>
<evidence type="ECO:0000313" key="2">
    <source>
        <dbReference type="Proteomes" id="UP001652628"/>
    </source>
</evidence>
<reference evidence="3" key="1">
    <citation type="submission" date="2025-08" db="UniProtKB">
        <authorList>
            <consortium name="RefSeq"/>
        </authorList>
    </citation>
    <scope>IDENTIFICATION</scope>
</reference>
<evidence type="ECO:0000256" key="1">
    <source>
        <dbReference type="SAM" id="MobiDB-lite"/>
    </source>
</evidence>
<name>A0ABM4TZZ6_DROSZ</name>
<dbReference type="RefSeq" id="XP_070855542.1">
    <property type="nucleotide sequence ID" value="XM_070999441.1"/>
</dbReference>
<protein>
    <submittedName>
        <fullName evidence="3">Uncharacterized protein isoform X2</fullName>
    </submittedName>
</protein>
<dbReference type="Gene3D" id="3.30.420.10">
    <property type="entry name" value="Ribonuclease H-like superfamily/Ribonuclease H"/>
    <property type="match status" value="1"/>
</dbReference>
<proteinExistence type="predicted"/>
<dbReference type="PANTHER" id="PTHR37984">
    <property type="entry name" value="PROTEIN CBG26694"/>
    <property type="match status" value="1"/>
</dbReference>
<dbReference type="PANTHER" id="PTHR37984:SF11">
    <property type="entry name" value="INTEGRASE CATALYTIC DOMAIN-CONTAINING PROTEIN"/>
    <property type="match status" value="1"/>
</dbReference>
<organism evidence="2 3">
    <name type="scientific">Drosophila suzukii</name>
    <name type="common">Spotted-wing drosophila fruit fly</name>
    <dbReference type="NCBI Taxonomy" id="28584"/>
    <lineage>
        <taxon>Eukaryota</taxon>
        <taxon>Metazoa</taxon>
        <taxon>Ecdysozoa</taxon>
        <taxon>Arthropoda</taxon>
        <taxon>Hexapoda</taxon>
        <taxon>Insecta</taxon>
        <taxon>Pterygota</taxon>
        <taxon>Neoptera</taxon>
        <taxon>Endopterygota</taxon>
        <taxon>Diptera</taxon>
        <taxon>Brachycera</taxon>
        <taxon>Muscomorpha</taxon>
        <taxon>Ephydroidea</taxon>
        <taxon>Drosophilidae</taxon>
        <taxon>Drosophila</taxon>
        <taxon>Sophophora</taxon>
    </lineage>
</organism>